<organism evidence="1">
    <name type="scientific">Clostridium innocuum</name>
    <dbReference type="NCBI Taxonomy" id="1522"/>
    <lineage>
        <taxon>Bacteria</taxon>
        <taxon>Bacillati</taxon>
        <taxon>Bacillota</taxon>
        <taxon>Clostridia</taxon>
        <taxon>Eubacteriales</taxon>
        <taxon>Clostridiaceae</taxon>
        <taxon>Clostridium</taxon>
    </lineage>
</organism>
<dbReference type="AlphaFoldDB" id="A0A6N2XEV8"/>
<dbReference type="EMBL" id="CACRTE010000058">
    <property type="protein sequence ID" value="VYT52652.1"/>
    <property type="molecule type" value="Genomic_DNA"/>
</dbReference>
<evidence type="ECO:0000313" key="1">
    <source>
        <dbReference type="EMBL" id="VYT52652.1"/>
    </source>
</evidence>
<dbReference type="RefSeq" id="WP_008729012.1">
    <property type="nucleotide sequence ID" value="NZ_BAABXQ010000006.1"/>
</dbReference>
<proteinExistence type="predicted"/>
<name>A0A6N2XEV8_CLOIN</name>
<sequence>MTEKEFLKAGKLIKQHNMDISQITKCVNLFLVEGIHVCEQEMVNYLARTMEMPEEVEQAFKDVFLTSSLLIRSMQGYTYMRSCASGDPIKDGDNSA</sequence>
<gene>
    <name evidence="1" type="ORF">CILFYP12_04322</name>
</gene>
<protein>
    <submittedName>
        <fullName evidence="1">Uncharacterized protein</fullName>
    </submittedName>
</protein>
<reference evidence="1" key="1">
    <citation type="submission" date="2019-11" db="EMBL/GenBank/DDBJ databases">
        <authorList>
            <person name="Feng L."/>
        </authorList>
    </citation>
    <scope>NUCLEOTIDE SEQUENCE</scope>
    <source>
        <strain evidence="1">CinnocuumLFYP12</strain>
    </source>
</reference>
<accession>A0A6N2XEV8</accession>